<feature type="compositionally biased region" description="Basic and acidic residues" evidence="2">
    <location>
        <begin position="1"/>
        <end position="19"/>
    </location>
</feature>
<evidence type="ECO:0000256" key="1">
    <source>
        <dbReference type="SAM" id="Coils"/>
    </source>
</evidence>
<feature type="region of interest" description="Disordered" evidence="2">
    <location>
        <begin position="1"/>
        <end position="20"/>
    </location>
</feature>
<feature type="coiled-coil region" evidence="1">
    <location>
        <begin position="493"/>
        <end position="520"/>
    </location>
</feature>
<dbReference type="AlphaFoldDB" id="A0A6L2LJF1"/>
<proteinExistence type="predicted"/>
<feature type="compositionally biased region" description="Low complexity" evidence="2">
    <location>
        <begin position="788"/>
        <end position="803"/>
    </location>
</feature>
<dbReference type="EMBL" id="BKCJ010004379">
    <property type="protein sequence ID" value="GEU60692.1"/>
    <property type="molecule type" value="Genomic_DNA"/>
</dbReference>
<accession>A0A6L2LJF1</accession>
<evidence type="ECO:0000256" key="2">
    <source>
        <dbReference type="SAM" id="MobiDB-lite"/>
    </source>
</evidence>
<feature type="region of interest" description="Disordered" evidence="2">
    <location>
        <begin position="782"/>
        <end position="843"/>
    </location>
</feature>
<name>A0A6L2LJF1_TANCI</name>
<protein>
    <recommendedName>
        <fullName evidence="4">CCHC-type domain-containing protein</fullName>
    </recommendedName>
</protein>
<organism evidence="3">
    <name type="scientific">Tanacetum cinerariifolium</name>
    <name type="common">Dalmatian daisy</name>
    <name type="synonym">Chrysanthemum cinerariifolium</name>
    <dbReference type="NCBI Taxonomy" id="118510"/>
    <lineage>
        <taxon>Eukaryota</taxon>
        <taxon>Viridiplantae</taxon>
        <taxon>Streptophyta</taxon>
        <taxon>Embryophyta</taxon>
        <taxon>Tracheophyta</taxon>
        <taxon>Spermatophyta</taxon>
        <taxon>Magnoliopsida</taxon>
        <taxon>eudicotyledons</taxon>
        <taxon>Gunneridae</taxon>
        <taxon>Pentapetalae</taxon>
        <taxon>asterids</taxon>
        <taxon>campanulids</taxon>
        <taxon>Asterales</taxon>
        <taxon>Asteraceae</taxon>
        <taxon>Asteroideae</taxon>
        <taxon>Anthemideae</taxon>
        <taxon>Anthemidinae</taxon>
        <taxon>Tanacetum</taxon>
    </lineage>
</organism>
<keyword evidence="1" id="KW-0175">Coiled coil</keyword>
<sequence>MHDNAQLNHDVDSHADHTSDSNMIPYDKYVKDNAVSVVHSNVSSVPNDAFMMIYNDMYEPHAQSVSNISRNTVVENSLTAKIGTYKEQVELYERQAKFELTEREQKINEQLRLVISDRNFKEETLKKELHCIKLQLASTINHNKLMVEEVTFIKKDFKQKENKYLEDFLDMKSLKEKVEDRLLKQDQSLQTVHMLCRPKPYYNELNKGAIGYKNPLCLTRTKQVHHALYNGHKIIKDNHVLAIVHNTEDTLEIAEITRKKMNDKDPECVTRKVKIAPHDYSKENFLATFTPQKQLTPEKIFWSQDLINLKSEALKEQTTVSRPIKALTVITPTGLTEWERGFKQTKECYLKKVIPFFKTLKDNFKGIQKALTKEIKEMKDVFEELEAEVAQNVVDRKHDVIEQKNLFIANDNLIAECLSKEVLFVATNSELDVARFTEMHVANTIVEARCLALEAELANLRDKNSFRNNLPTPDKDTSDFDSVFVIGKMEASLQGKDNVIRQLKKQISQLQETRSDTDRTLKNNRDTHLDYLRYLTKSVETIRDIVEEDKVVRPLDRSIVSARRYTKHSEELLEYGIGTCPFLRCIDTRPNGEALRKCILSGPYRPTNVLVQAIEATDDSPAIPEHTTVETPMNMSPENKAHFLAEKEAIHVILTGIGNEIYSTVDACQTAQEMWEAIERLQQETMESYYTRFHKLMNEMIRNNLTVSTMQVNVQFLQQLQPEWSRIVAIIKKQHKLDEVSYHKLLDILKQYQNKVNELRAKRLAWNANPLALVATAQTDQHQYYQTSRSHGSSAPSSKPSIPTRSHTATRHKGKEIAKPITPPSETTSEEDSNPEEAQRDKDMQKNLALIAKYFKKIYKPTNNNLKTSSNSKNKNVDTTLQFKNDRQSGQFGNQRTVNVARAREKLGSPVVQQSRIQCFNCKEFRYFAKECRKPKKVKDSTYHKEKMLLCKQAEQGVPLQAEEYDWLADTDEEVDEQELEAHYNYMARSGESDDEHVALANLKLYVDENKKIQKKLKKANTTLAQELKECKAIFVETSKSLGESISV</sequence>
<reference evidence="3" key="1">
    <citation type="journal article" date="2019" name="Sci. Rep.">
        <title>Draft genome of Tanacetum cinerariifolium, the natural source of mosquito coil.</title>
        <authorList>
            <person name="Yamashiro T."/>
            <person name="Shiraishi A."/>
            <person name="Satake H."/>
            <person name="Nakayama K."/>
        </authorList>
    </citation>
    <scope>NUCLEOTIDE SEQUENCE</scope>
</reference>
<gene>
    <name evidence="3" type="ORF">Tci_032670</name>
</gene>
<feature type="coiled-coil region" evidence="1">
    <location>
        <begin position="742"/>
        <end position="769"/>
    </location>
</feature>
<comment type="caution">
    <text evidence="3">The sequence shown here is derived from an EMBL/GenBank/DDBJ whole genome shotgun (WGS) entry which is preliminary data.</text>
</comment>
<evidence type="ECO:0008006" key="4">
    <source>
        <dbReference type="Google" id="ProtNLM"/>
    </source>
</evidence>
<evidence type="ECO:0000313" key="3">
    <source>
        <dbReference type="EMBL" id="GEU60692.1"/>
    </source>
</evidence>
<feature type="coiled-coil region" evidence="1">
    <location>
        <begin position="1003"/>
        <end position="1030"/>
    </location>
</feature>